<feature type="transmembrane region" description="Helical" evidence="8">
    <location>
        <begin position="76"/>
        <end position="95"/>
    </location>
</feature>
<keyword evidence="7 8" id="KW-0472">Membrane</keyword>
<reference evidence="11" key="1">
    <citation type="submission" date="2016-10" db="EMBL/GenBank/DDBJ databases">
        <authorList>
            <person name="Varghese N."/>
            <person name="Submissions S."/>
        </authorList>
    </citation>
    <scope>NUCLEOTIDE SEQUENCE [LARGE SCALE GENOMIC DNA]</scope>
    <source>
        <strain evidence="11">DSM 23317</strain>
    </source>
</reference>
<dbReference type="NCBIfam" id="NF037955">
    <property type="entry name" value="mfs"/>
    <property type="match status" value="1"/>
</dbReference>
<dbReference type="InterPro" id="IPR026032">
    <property type="entry name" value="HcaT-like"/>
</dbReference>
<feature type="transmembrane region" description="Helical" evidence="8">
    <location>
        <begin position="101"/>
        <end position="127"/>
    </location>
</feature>
<evidence type="ECO:0000256" key="8">
    <source>
        <dbReference type="SAM" id="Phobius"/>
    </source>
</evidence>
<dbReference type="InterPro" id="IPR024989">
    <property type="entry name" value="MFS_assoc_dom"/>
</dbReference>
<keyword evidence="5 8" id="KW-0812">Transmembrane</keyword>
<dbReference type="GO" id="GO:0015528">
    <property type="term" value="F:lactose:proton symporter activity"/>
    <property type="evidence" value="ECO:0007669"/>
    <property type="project" value="TreeGrafter"/>
</dbReference>
<keyword evidence="11" id="KW-1185">Reference proteome</keyword>
<feature type="transmembrane region" description="Helical" evidence="8">
    <location>
        <begin position="359"/>
        <end position="380"/>
    </location>
</feature>
<comment type="subcellular location">
    <subcellularLocation>
        <location evidence="1">Cell inner membrane</location>
        <topology evidence="1">Multi-pass membrane protein</topology>
    </subcellularLocation>
</comment>
<name>A0A1G8XV53_9GAMM</name>
<dbReference type="Pfam" id="PF12832">
    <property type="entry name" value="MFS_1_like"/>
    <property type="match status" value="1"/>
</dbReference>
<dbReference type="Gene3D" id="1.20.1250.20">
    <property type="entry name" value="MFS general substrate transporter like domains"/>
    <property type="match status" value="2"/>
</dbReference>
<gene>
    <name evidence="10" type="ORF">SAMN04488540_11612</name>
</gene>
<feature type="domain" description="Major facilitator superfamily associated" evidence="9">
    <location>
        <begin position="14"/>
        <end position="359"/>
    </location>
</feature>
<dbReference type="SUPFAM" id="SSF103473">
    <property type="entry name" value="MFS general substrate transporter"/>
    <property type="match status" value="1"/>
</dbReference>
<dbReference type="GO" id="GO:0005886">
    <property type="term" value="C:plasma membrane"/>
    <property type="evidence" value="ECO:0007669"/>
    <property type="project" value="UniProtKB-SubCell"/>
</dbReference>
<evidence type="ECO:0000259" key="9">
    <source>
        <dbReference type="Pfam" id="PF12832"/>
    </source>
</evidence>
<feature type="transmembrane region" description="Helical" evidence="8">
    <location>
        <begin position="239"/>
        <end position="258"/>
    </location>
</feature>
<dbReference type="PANTHER" id="PTHR23522">
    <property type="entry name" value="BLL5896 PROTEIN"/>
    <property type="match status" value="1"/>
</dbReference>
<evidence type="ECO:0000313" key="10">
    <source>
        <dbReference type="EMBL" id="SDJ94418.1"/>
    </source>
</evidence>
<evidence type="ECO:0000256" key="3">
    <source>
        <dbReference type="ARBA" id="ARBA00022475"/>
    </source>
</evidence>
<dbReference type="AlphaFoldDB" id="A0A1G8XV53"/>
<keyword evidence="3" id="KW-1003">Cell membrane</keyword>
<feature type="transmembrane region" description="Helical" evidence="8">
    <location>
        <begin position="202"/>
        <end position="227"/>
    </location>
</feature>
<keyword evidence="4" id="KW-0997">Cell inner membrane</keyword>
<dbReference type="EMBL" id="FNEM01000016">
    <property type="protein sequence ID" value="SDJ94418.1"/>
    <property type="molecule type" value="Genomic_DNA"/>
</dbReference>
<feature type="transmembrane region" description="Helical" evidence="8">
    <location>
        <begin position="46"/>
        <end position="64"/>
    </location>
</feature>
<evidence type="ECO:0000256" key="1">
    <source>
        <dbReference type="ARBA" id="ARBA00004429"/>
    </source>
</evidence>
<accession>A0A1G8XV53</accession>
<evidence type="ECO:0000256" key="7">
    <source>
        <dbReference type="ARBA" id="ARBA00023136"/>
    </source>
</evidence>
<dbReference type="PIRSF" id="PIRSF004925">
    <property type="entry name" value="HcaT"/>
    <property type="match status" value="1"/>
</dbReference>
<feature type="transmembrane region" description="Helical" evidence="8">
    <location>
        <begin position="12"/>
        <end position="34"/>
    </location>
</feature>
<evidence type="ECO:0000256" key="6">
    <source>
        <dbReference type="ARBA" id="ARBA00022989"/>
    </source>
</evidence>
<evidence type="ECO:0000313" key="11">
    <source>
        <dbReference type="Proteomes" id="UP000199527"/>
    </source>
</evidence>
<evidence type="ECO:0000256" key="2">
    <source>
        <dbReference type="ARBA" id="ARBA00022448"/>
    </source>
</evidence>
<dbReference type="OrthoDB" id="9150135at2"/>
<dbReference type="Proteomes" id="UP000199527">
    <property type="component" value="Unassembled WGS sequence"/>
</dbReference>
<feature type="transmembrane region" description="Helical" evidence="8">
    <location>
        <begin position="299"/>
        <end position="318"/>
    </location>
</feature>
<feature type="transmembrane region" description="Helical" evidence="8">
    <location>
        <begin position="265"/>
        <end position="284"/>
    </location>
</feature>
<dbReference type="PANTHER" id="PTHR23522:SF10">
    <property type="entry name" value="3-PHENYLPROPIONIC ACID TRANSPORTER-RELATED"/>
    <property type="match status" value="1"/>
</dbReference>
<evidence type="ECO:0000256" key="4">
    <source>
        <dbReference type="ARBA" id="ARBA00022519"/>
    </source>
</evidence>
<dbReference type="RefSeq" id="WP_090367113.1">
    <property type="nucleotide sequence ID" value="NZ_FNEM01000016.1"/>
</dbReference>
<feature type="transmembrane region" description="Helical" evidence="8">
    <location>
        <begin position="139"/>
        <end position="156"/>
    </location>
</feature>
<feature type="transmembrane region" description="Helical" evidence="8">
    <location>
        <begin position="330"/>
        <end position="347"/>
    </location>
</feature>
<protein>
    <submittedName>
        <fullName evidence="10">MFS transporter, PPP family, 3-phenylpropionic acid transporter</fullName>
    </submittedName>
</protein>
<dbReference type="GO" id="GO:0030395">
    <property type="term" value="F:lactose binding"/>
    <property type="evidence" value="ECO:0007669"/>
    <property type="project" value="TreeGrafter"/>
</dbReference>
<feature type="transmembrane region" description="Helical" evidence="8">
    <location>
        <begin position="162"/>
        <end position="182"/>
    </location>
</feature>
<evidence type="ECO:0000256" key="5">
    <source>
        <dbReference type="ARBA" id="ARBA00022692"/>
    </source>
</evidence>
<keyword evidence="2" id="KW-0813">Transport</keyword>
<organism evidence="10 11">
    <name type="scientific">Ferrimonas sediminum</name>
    <dbReference type="NCBI Taxonomy" id="718193"/>
    <lineage>
        <taxon>Bacteria</taxon>
        <taxon>Pseudomonadati</taxon>
        <taxon>Pseudomonadota</taxon>
        <taxon>Gammaproteobacteria</taxon>
        <taxon>Alteromonadales</taxon>
        <taxon>Ferrimonadaceae</taxon>
        <taxon>Ferrimonas</taxon>
    </lineage>
</organism>
<dbReference type="InterPro" id="IPR036259">
    <property type="entry name" value="MFS_trans_sf"/>
</dbReference>
<proteinExistence type="predicted"/>
<keyword evidence="6 8" id="KW-1133">Transmembrane helix</keyword>
<sequence length="392" mass="43542">MTNDGFWQPQRRLLAANYLFYFAMQALTVPFMAVFLKLRGFSAPDIGTLMAAQMAIAMIAPYWWASLADRYGRRTLMTKLGVALSLLGVAGLLLAEGFWPTAAALLLFGFSWSGILAQLEVLTLSALRPHVERYSRIRTWGSVGFLVMVVLAGWLFERWSVVLMPWVGCGLLLVMLVFSLPLRCVEEASHRVLAESWSGINWLRVGTFVLFAFCLNASHGAFFGFYVLYLQSLGISEGVAGVLVASGVVAEVALFALTPRLLRRVSLEWLMIACGMLALVRWYLTAEMTSPWGQLPANLLHAASFSLAHVCAMQFIHHEFRPGIQGRVQALYRSLSFSGGSALGVYFSGQLWQRHPEQIWWLAMGLATVALLVALGFKGLHDNKRMESRGDH</sequence>